<evidence type="ECO:0000256" key="11">
    <source>
        <dbReference type="SAM" id="Phobius"/>
    </source>
</evidence>
<feature type="transmembrane region" description="Helical" evidence="11">
    <location>
        <begin position="70"/>
        <end position="92"/>
    </location>
</feature>
<dbReference type="AlphaFoldDB" id="A0A7C9BFH8"/>
<feature type="domain" description="Inward rectifier potassium channel C-terminal" evidence="13">
    <location>
        <begin position="168"/>
        <end position="318"/>
    </location>
</feature>
<dbReference type="EMBL" id="WHLY01000002">
    <property type="protein sequence ID" value="MPR32734.1"/>
    <property type="molecule type" value="Genomic_DNA"/>
</dbReference>
<dbReference type="InterPro" id="IPR013518">
    <property type="entry name" value="K_chnl_inward-rec_Kir_cyto"/>
</dbReference>
<evidence type="ECO:0000256" key="4">
    <source>
        <dbReference type="ARBA" id="ARBA00022692"/>
    </source>
</evidence>
<dbReference type="SUPFAM" id="SSF81324">
    <property type="entry name" value="Voltage-gated potassium channels"/>
    <property type="match status" value="1"/>
</dbReference>
<comment type="subcellular location">
    <subcellularLocation>
        <location evidence="1">Membrane</location>
        <topology evidence="1">Multi-pass membrane protein</topology>
    </subcellularLocation>
</comment>
<keyword evidence="2" id="KW-0813">Transport</keyword>
<evidence type="ECO:0000256" key="9">
    <source>
        <dbReference type="ARBA" id="ARBA00023136"/>
    </source>
</evidence>
<reference evidence="14 15" key="1">
    <citation type="submission" date="2019-10" db="EMBL/GenBank/DDBJ databases">
        <title>Draft Genome Sequence of Cytophagaceae sp. SJW1-29.</title>
        <authorList>
            <person name="Choi A."/>
        </authorList>
    </citation>
    <scope>NUCLEOTIDE SEQUENCE [LARGE SCALE GENOMIC DNA]</scope>
    <source>
        <strain evidence="14 15">SJW1-29</strain>
    </source>
</reference>
<gene>
    <name evidence="14" type="ORF">GBK04_05035</name>
</gene>
<dbReference type="GO" id="GO:0034702">
    <property type="term" value="C:monoatomic ion channel complex"/>
    <property type="evidence" value="ECO:0007669"/>
    <property type="project" value="UniProtKB-KW"/>
</dbReference>
<dbReference type="GO" id="GO:0005242">
    <property type="term" value="F:inward rectifier potassium channel activity"/>
    <property type="evidence" value="ECO:0007669"/>
    <property type="project" value="InterPro"/>
</dbReference>
<keyword evidence="15" id="KW-1185">Reference proteome</keyword>
<dbReference type="PRINTS" id="PR00169">
    <property type="entry name" value="KCHANNEL"/>
</dbReference>
<dbReference type="InterPro" id="IPR016449">
    <property type="entry name" value="K_chnl_inward-rec_Kir"/>
</dbReference>
<evidence type="ECO:0000256" key="5">
    <source>
        <dbReference type="ARBA" id="ARBA00022882"/>
    </source>
</evidence>
<feature type="domain" description="Potassium channel" evidence="12">
    <location>
        <begin position="83"/>
        <end position="157"/>
    </location>
</feature>
<dbReference type="PANTHER" id="PTHR11767:SF102">
    <property type="entry name" value="INWARDLY RECTIFYING POTASSIUM CHANNEL 1, ISOFORM F"/>
    <property type="match status" value="1"/>
</dbReference>
<keyword evidence="6" id="KW-0630">Potassium</keyword>
<sequence>MAKKIPSRSKSSMLTQEENRKDLGFGTKITSERVRLINKDGTFNVRRVGDSFLNSVNWYHRLIILGWRKFFGIIFLFYFLLNIVFACLYLFIGIEYLEGISNEHQQPAFWEAFFFSAQTLTTVGYGRISPTGFWANSVAGLEALIGLLLIALATGLFYGRFSRSVPRIRFSKNIVVAPYLDINGLMFRIIHERDNELIDLDVEMTLSCLDTLPSGAKIRKYYPLDLERDHVNFFPLNWTLVHPITEDSPLANATEKSLADADAEFLIMIRAIDETFMQQVHVRFSYHYEELLWGAKFEPMFDTSVQGDIAVRVSDIDRYQPASLNT</sequence>
<protein>
    <submittedName>
        <fullName evidence="14">Potassium transporter</fullName>
    </submittedName>
</protein>
<accession>A0A7C9BFH8</accession>
<organism evidence="14 15">
    <name type="scientific">Salmonirosea aquatica</name>
    <dbReference type="NCBI Taxonomy" id="2654236"/>
    <lineage>
        <taxon>Bacteria</taxon>
        <taxon>Pseudomonadati</taxon>
        <taxon>Bacteroidota</taxon>
        <taxon>Cytophagia</taxon>
        <taxon>Cytophagales</taxon>
        <taxon>Spirosomataceae</taxon>
        <taxon>Salmonirosea</taxon>
    </lineage>
</organism>
<dbReference type="RefSeq" id="WP_152757429.1">
    <property type="nucleotide sequence ID" value="NZ_WHLY01000002.1"/>
</dbReference>
<keyword evidence="9 11" id="KW-0472">Membrane</keyword>
<dbReference type="Gene3D" id="1.10.287.70">
    <property type="match status" value="1"/>
</dbReference>
<keyword evidence="8" id="KW-0406">Ion transport</keyword>
<dbReference type="Gene3D" id="2.60.40.1400">
    <property type="entry name" value="G protein-activated inward rectifier potassium channel 1"/>
    <property type="match status" value="1"/>
</dbReference>
<evidence type="ECO:0000256" key="3">
    <source>
        <dbReference type="ARBA" id="ARBA00022538"/>
    </source>
</evidence>
<evidence type="ECO:0000313" key="14">
    <source>
        <dbReference type="EMBL" id="MPR32734.1"/>
    </source>
</evidence>
<dbReference type="InterPro" id="IPR014756">
    <property type="entry name" value="Ig_E-set"/>
</dbReference>
<dbReference type="PANTHER" id="PTHR11767">
    <property type="entry name" value="INWARD RECTIFIER POTASSIUM CHANNEL"/>
    <property type="match status" value="1"/>
</dbReference>
<keyword evidence="3" id="KW-0633">Potassium transport</keyword>
<dbReference type="InterPro" id="IPR041647">
    <property type="entry name" value="IRK_C"/>
</dbReference>
<evidence type="ECO:0000256" key="2">
    <source>
        <dbReference type="ARBA" id="ARBA00022448"/>
    </source>
</evidence>
<evidence type="ECO:0000256" key="6">
    <source>
        <dbReference type="ARBA" id="ARBA00022958"/>
    </source>
</evidence>
<keyword evidence="5" id="KW-0851">Voltage-gated channel</keyword>
<evidence type="ECO:0000259" key="12">
    <source>
        <dbReference type="Pfam" id="PF07885"/>
    </source>
</evidence>
<evidence type="ECO:0000256" key="8">
    <source>
        <dbReference type="ARBA" id="ARBA00023065"/>
    </source>
</evidence>
<keyword evidence="4 11" id="KW-0812">Transmembrane</keyword>
<proteinExistence type="predicted"/>
<evidence type="ECO:0000313" key="15">
    <source>
        <dbReference type="Proteomes" id="UP000479293"/>
    </source>
</evidence>
<keyword evidence="10" id="KW-0407">Ion channel</keyword>
<keyword evidence="7 11" id="KW-1133">Transmembrane helix</keyword>
<dbReference type="GO" id="GO:0034765">
    <property type="term" value="P:regulation of monoatomic ion transmembrane transport"/>
    <property type="evidence" value="ECO:0007669"/>
    <property type="project" value="TreeGrafter"/>
</dbReference>
<name>A0A7C9BFH8_9BACT</name>
<dbReference type="SUPFAM" id="SSF81296">
    <property type="entry name" value="E set domains"/>
    <property type="match status" value="1"/>
</dbReference>
<dbReference type="Pfam" id="PF07885">
    <property type="entry name" value="Ion_trans_2"/>
    <property type="match status" value="1"/>
</dbReference>
<dbReference type="Proteomes" id="UP000479293">
    <property type="component" value="Unassembled WGS sequence"/>
</dbReference>
<evidence type="ECO:0000259" key="13">
    <source>
        <dbReference type="Pfam" id="PF17655"/>
    </source>
</evidence>
<comment type="caution">
    <text evidence="14">The sequence shown here is derived from an EMBL/GenBank/DDBJ whole genome shotgun (WGS) entry which is preliminary data.</text>
</comment>
<dbReference type="PRINTS" id="PR01320">
    <property type="entry name" value="KIRCHANNEL"/>
</dbReference>
<evidence type="ECO:0000256" key="10">
    <source>
        <dbReference type="ARBA" id="ARBA00023303"/>
    </source>
</evidence>
<dbReference type="GO" id="GO:0005886">
    <property type="term" value="C:plasma membrane"/>
    <property type="evidence" value="ECO:0007669"/>
    <property type="project" value="TreeGrafter"/>
</dbReference>
<dbReference type="Pfam" id="PF17655">
    <property type="entry name" value="IRK_C"/>
    <property type="match status" value="1"/>
</dbReference>
<feature type="transmembrane region" description="Helical" evidence="11">
    <location>
        <begin position="133"/>
        <end position="159"/>
    </location>
</feature>
<dbReference type="InterPro" id="IPR013099">
    <property type="entry name" value="K_chnl_dom"/>
</dbReference>
<evidence type="ECO:0000256" key="7">
    <source>
        <dbReference type="ARBA" id="ARBA00022989"/>
    </source>
</evidence>
<evidence type="ECO:0000256" key="1">
    <source>
        <dbReference type="ARBA" id="ARBA00004141"/>
    </source>
</evidence>
<dbReference type="GO" id="GO:1990573">
    <property type="term" value="P:potassium ion import across plasma membrane"/>
    <property type="evidence" value="ECO:0007669"/>
    <property type="project" value="TreeGrafter"/>
</dbReference>